<dbReference type="InterPro" id="IPR050490">
    <property type="entry name" value="Bact_solute-bd_prot1"/>
</dbReference>
<feature type="chain" id="PRO_5038784522" evidence="1">
    <location>
        <begin position="25"/>
        <end position="447"/>
    </location>
</feature>
<dbReference type="SUPFAM" id="SSF53850">
    <property type="entry name" value="Periplasmic binding protein-like II"/>
    <property type="match status" value="1"/>
</dbReference>
<comment type="caution">
    <text evidence="2">The sequence shown here is derived from an EMBL/GenBank/DDBJ whole genome shotgun (WGS) entry which is preliminary data.</text>
</comment>
<dbReference type="Gene3D" id="3.40.190.10">
    <property type="entry name" value="Periplasmic binding protein-like II"/>
    <property type="match status" value="1"/>
</dbReference>
<accession>A0A0M2HFH5</accession>
<organism evidence="2 3">
    <name type="scientific">Microbacterium terrae</name>
    <dbReference type="NCBI Taxonomy" id="69369"/>
    <lineage>
        <taxon>Bacteria</taxon>
        <taxon>Bacillati</taxon>
        <taxon>Actinomycetota</taxon>
        <taxon>Actinomycetes</taxon>
        <taxon>Micrococcales</taxon>
        <taxon>Microbacteriaceae</taxon>
        <taxon>Microbacterium</taxon>
    </lineage>
</organism>
<keyword evidence="3" id="KW-1185">Reference proteome</keyword>
<dbReference type="OrthoDB" id="2510110at2"/>
<dbReference type="EMBL" id="JYIZ01000039">
    <property type="protein sequence ID" value="KJL42992.1"/>
    <property type="molecule type" value="Genomic_DNA"/>
</dbReference>
<sequence>MRKTKIVAAAALASVAALTLSACGAGSGEGDADTIQFMFRGGPDEKAAYEAAIDRFTEDTGVEVEMIVTDADQYATKLQAAVSGGKVPDVFYIEQANLQSYVHSGVLMDITDLVAESDIDLDNIWQFGVDSYRFDGTLQGTPDGKLYGLPKDVGPFAFGYNKTMLEDAGIPLPDPTTGYTWDEFVDVTKQLTVDKDGDGAIDQWGTGLNVQWNLQSLVWSNGGDWTNEDRTEVTVDTPEFAEALQWFADLTNVEKVTPSASDAATLDTYQRWMAGEIGFFPVGPWDVSVYNDLDFDYDLIPWPVGSTGEQATWLGSLGIGVSATSGNPEASVDLVKYLTTDVEAQETLVSANIQIPNLIDMAEEWAAEEGAEPANRAEFVNIASTTGRAMPAAFTYGAAWYDELWTNIQPVLDGEQTAADYLAEVQPRMQTLLDEANMRAEQAASAG</sequence>
<dbReference type="PROSITE" id="PS51257">
    <property type="entry name" value="PROKAR_LIPOPROTEIN"/>
    <property type="match status" value="1"/>
</dbReference>
<evidence type="ECO:0000313" key="3">
    <source>
        <dbReference type="Proteomes" id="UP000033956"/>
    </source>
</evidence>
<dbReference type="PATRIC" id="fig|92835.4.peg.975"/>
<dbReference type="RefSeq" id="WP_045274922.1">
    <property type="nucleotide sequence ID" value="NZ_BAAAUP010000003.1"/>
</dbReference>
<feature type="signal peptide" evidence="1">
    <location>
        <begin position="1"/>
        <end position="24"/>
    </location>
</feature>
<dbReference type="Proteomes" id="UP000033956">
    <property type="component" value="Unassembled WGS sequence"/>
</dbReference>
<name>A0A0M2HFH5_9MICO</name>
<proteinExistence type="predicted"/>
<dbReference type="STRING" id="92835.RS81_00956"/>
<gene>
    <name evidence="2" type="primary">malE_1</name>
    <name evidence="2" type="ORF">RS81_00956</name>
</gene>
<dbReference type="CDD" id="cd13585">
    <property type="entry name" value="PBP2_TMBP_like"/>
    <property type="match status" value="1"/>
</dbReference>
<dbReference type="InterPro" id="IPR006059">
    <property type="entry name" value="SBP"/>
</dbReference>
<evidence type="ECO:0000256" key="1">
    <source>
        <dbReference type="SAM" id="SignalP"/>
    </source>
</evidence>
<dbReference type="AlphaFoldDB" id="A0A0M2HFH5"/>
<reference evidence="2 3" key="1">
    <citation type="submission" date="2015-02" db="EMBL/GenBank/DDBJ databases">
        <title>Draft genome sequences of ten Microbacterium spp. with emphasis on heavy metal contaminated environments.</title>
        <authorList>
            <person name="Corretto E."/>
        </authorList>
    </citation>
    <scope>NUCLEOTIDE SEQUENCE [LARGE SCALE GENOMIC DNA]</scope>
    <source>
        <strain evidence="2 3">DSM 12510</strain>
    </source>
</reference>
<dbReference type="Pfam" id="PF01547">
    <property type="entry name" value="SBP_bac_1"/>
    <property type="match status" value="1"/>
</dbReference>
<keyword evidence="1" id="KW-0732">Signal</keyword>
<dbReference type="PANTHER" id="PTHR43649">
    <property type="entry name" value="ARABINOSE-BINDING PROTEIN-RELATED"/>
    <property type="match status" value="1"/>
</dbReference>
<protein>
    <submittedName>
        <fullName evidence="2">Maltose-binding periplasmic protein</fullName>
    </submittedName>
</protein>
<dbReference type="PANTHER" id="PTHR43649:SF12">
    <property type="entry name" value="DIACETYLCHITOBIOSE BINDING PROTEIN DASA"/>
    <property type="match status" value="1"/>
</dbReference>
<evidence type="ECO:0000313" key="2">
    <source>
        <dbReference type="EMBL" id="KJL42992.1"/>
    </source>
</evidence>